<reference evidence="1" key="1">
    <citation type="submission" date="2022-12" db="EMBL/GenBank/DDBJ databases">
        <authorList>
            <person name="Petersen C."/>
        </authorList>
    </citation>
    <scope>NUCLEOTIDE SEQUENCE</scope>
    <source>
        <strain evidence="1">IBT 16125</strain>
    </source>
</reference>
<dbReference type="GeneID" id="81604981"/>
<organism evidence="1 2">
    <name type="scientific">Penicillium daleae</name>
    <dbReference type="NCBI Taxonomy" id="63821"/>
    <lineage>
        <taxon>Eukaryota</taxon>
        <taxon>Fungi</taxon>
        <taxon>Dikarya</taxon>
        <taxon>Ascomycota</taxon>
        <taxon>Pezizomycotina</taxon>
        <taxon>Eurotiomycetes</taxon>
        <taxon>Eurotiomycetidae</taxon>
        <taxon>Eurotiales</taxon>
        <taxon>Aspergillaceae</taxon>
        <taxon>Penicillium</taxon>
    </lineage>
</organism>
<evidence type="ECO:0000313" key="2">
    <source>
        <dbReference type="Proteomes" id="UP001213681"/>
    </source>
</evidence>
<reference evidence="1" key="2">
    <citation type="journal article" date="2023" name="IMA Fungus">
        <title>Comparative genomic study of the Penicillium genus elucidates a diverse pangenome and 15 lateral gene transfer events.</title>
        <authorList>
            <person name="Petersen C."/>
            <person name="Sorensen T."/>
            <person name="Nielsen M.R."/>
            <person name="Sondergaard T.E."/>
            <person name="Sorensen J.L."/>
            <person name="Fitzpatrick D.A."/>
            <person name="Frisvad J.C."/>
            <person name="Nielsen K.L."/>
        </authorList>
    </citation>
    <scope>NUCLEOTIDE SEQUENCE</scope>
    <source>
        <strain evidence="1">IBT 16125</strain>
    </source>
</reference>
<keyword evidence="2" id="KW-1185">Reference proteome</keyword>
<accession>A0AAD6BST7</accession>
<dbReference type="AlphaFoldDB" id="A0AAD6BST7"/>
<dbReference type="EMBL" id="JAPVEA010000009">
    <property type="protein sequence ID" value="KAJ5432200.1"/>
    <property type="molecule type" value="Genomic_DNA"/>
</dbReference>
<dbReference type="Proteomes" id="UP001213681">
    <property type="component" value="Unassembled WGS sequence"/>
</dbReference>
<dbReference type="RefSeq" id="XP_056759492.1">
    <property type="nucleotide sequence ID" value="XM_056914738.1"/>
</dbReference>
<comment type="caution">
    <text evidence="1">The sequence shown here is derived from an EMBL/GenBank/DDBJ whole genome shotgun (WGS) entry which is preliminary data.</text>
</comment>
<sequence>MVLTGEAANLGTWIYSIVRDPDSASMVVMGWLFRIKSLVRNRINFNKGRERTETMSSKGVTKMGAQYARKDRQGKDIMSPCMASLAVLG</sequence>
<protein>
    <submittedName>
        <fullName evidence="1">Uncharacterized protein</fullName>
    </submittedName>
</protein>
<proteinExistence type="predicted"/>
<evidence type="ECO:0000313" key="1">
    <source>
        <dbReference type="EMBL" id="KAJ5432200.1"/>
    </source>
</evidence>
<gene>
    <name evidence="1" type="ORF">N7458_011356</name>
</gene>
<name>A0AAD6BST7_9EURO</name>